<keyword evidence="2" id="KW-1185">Reference proteome</keyword>
<accession>A0ABZ2HJB7</accession>
<sequence length="153" mass="15970">MASAATTKLSNAHVVSGGEYSSGGGISVAAEVRNHSGRTAVCGVWAQSRNQSILTKLVERRVLDSGSVFLGRERVVHGLLFMNEVAPAKSFANQPAGCVLTNRAWQPSDEAKQVVIRIPRQVVNNQRGGSRLFGGSGGPVVTFKQTGPAAGGL</sequence>
<organism evidence="1 2">
    <name type="scientific">Roseovarius phycicola</name>
    <dbReference type="NCBI Taxonomy" id="3080976"/>
    <lineage>
        <taxon>Bacteria</taxon>
        <taxon>Pseudomonadati</taxon>
        <taxon>Pseudomonadota</taxon>
        <taxon>Alphaproteobacteria</taxon>
        <taxon>Rhodobacterales</taxon>
        <taxon>Roseobacteraceae</taxon>
        <taxon>Roseovarius</taxon>
    </lineage>
</organism>
<gene>
    <name evidence="1" type="ORF">RZ517_08310</name>
</gene>
<reference evidence="1 2" key="1">
    <citation type="submission" date="2023-10" db="EMBL/GenBank/DDBJ databases">
        <title>Roseovarius strain S88 nov., isolated from a marine algae.</title>
        <authorList>
            <person name="Lee M.W."/>
            <person name="Lee J.K."/>
            <person name="Kim J.M."/>
            <person name="Choi D.G."/>
            <person name="Baek J.H."/>
            <person name="Bayburt H."/>
            <person name="Jung J.J."/>
            <person name="Han D.M."/>
            <person name="Jeon C.O."/>
        </authorList>
    </citation>
    <scope>NUCLEOTIDE SEQUENCE [LARGE SCALE GENOMIC DNA]</scope>
    <source>
        <strain evidence="1 2">S88</strain>
    </source>
</reference>
<evidence type="ECO:0000313" key="1">
    <source>
        <dbReference type="EMBL" id="WWR48159.1"/>
    </source>
</evidence>
<evidence type="ECO:0000313" key="2">
    <source>
        <dbReference type="Proteomes" id="UP001364156"/>
    </source>
</evidence>
<dbReference type="RefSeq" id="WP_338550980.1">
    <property type="nucleotide sequence ID" value="NZ_CP146069.1"/>
</dbReference>
<name>A0ABZ2HJB7_9RHOB</name>
<dbReference type="Proteomes" id="UP001364156">
    <property type="component" value="Chromosome"/>
</dbReference>
<protein>
    <submittedName>
        <fullName evidence="1">Uncharacterized protein</fullName>
    </submittedName>
</protein>
<dbReference type="EMBL" id="CP146069">
    <property type="protein sequence ID" value="WWR48159.1"/>
    <property type="molecule type" value="Genomic_DNA"/>
</dbReference>
<proteinExistence type="predicted"/>